<dbReference type="InterPro" id="IPR010368">
    <property type="entry name" value="Com_YlbF"/>
</dbReference>
<dbReference type="RefSeq" id="WP_138068891.1">
    <property type="nucleotide sequence ID" value="NZ_LR594035.1"/>
</dbReference>
<dbReference type="STRING" id="873448.STRPO_0859"/>
<dbReference type="InterPro" id="IPR023378">
    <property type="entry name" value="YheA/YmcA-like_dom_sf"/>
</dbReference>
<dbReference type="SUPFAM" id="SSF158622">
    <property type="entry name" value="YheA/YmcA-like"/>
    <property type="match status" value="1"/>
</dbReference>
<dbReference type="InterPro" id="IPR052767">
    <property type="entry name" value="Bact_com_dev_regulator"/>
</dbReference>
<evidence type="ECO:0000313" key="1">
    <source>
        <dbReference type="EMBL" id="VTS36804.1"/>
    </source>
</evidence>
<gene>
    <name evidence="1" type="ORF">NCTC5385_01865</name>
</gene>
<dbReference type="PANTHER" id="PTHR38448:SF2">
    <property type="entry name" value="REGULATORY PROTEIN YLBF"/>
    <property type="match status" value="1"/>
</dbReference>
<proteinExistence type="predicted"/>
<dbReference type="AlphaFoldDB" id="A0A4U9ZC04"/>
<dbReference type="Proteomes" id="UP000304914">
    <property type="component" value="Chromosome"/>
</dbReference>
<name>A0A4U9ZC04_9STRE</name>
<dbReference type="Gene3D" id="1.20.1500.10">
    <property type="entry name" value="YheA/YmcA-like"/>
    <property type="match status" value="1"/>
</dbReference>
<evidence type="ECO:0000313" key="2">
    <source>
        <dbReference type="Proteomes" id="UP000304914"/>
    </source>
</evidence>
<organism evidence="1 2">
    <name type="scientific">Streptococcus pseudoporcinus</name>
    <dbReference type="NCBI Taxonomy" id="361101"/>
    <lineage>
        <taxon>Bacteria</taxon>
        <taxon>Bacillati</taxon>
        <taxon>Bacillota</taxon>
        <taxon>Bacilli</taxon>
        <taxon>Lactobacillales</taxon>
        <taxon>Streptococcaceae</taxon>
        <taxon>Streptococcus</taxon>
    </lineage>
</organism>
<dbReference type="EMBL" id="LR594035">
    <property type="protein sequence ID" value="VTS36804.1"/>
    <property type="molecule type" value="Genomic_DNA"/>
</dbReference>
<dbReference type="PANTHER" id="PTHR38448">
    <property type="entry name" value="REGULATORY PROTEIN YLBF-RELATED"/>
    <property type="match status" value="1"/>
</dbReference>
<dbReference type="Pfam" id="PF06133">
    <property type="entry name" value="Com_YlbF"/>
    <property type="match status" value="1"/>
</dbReference>
<reference evidence="1 2" key="1">
    <citation type="submission" date="2019-05" db="EMBL/GenBank/DDBJ databases">
        <authorList>
            <consortium name="Pathogen Informatics"/>
        </authorList>
    </citation>
    <scope>NUCLEOTIDE SEQUENCE [LARGE SCALE GENOMIC DNA]</scope>
    <source>
        <strain evidence="1 2">NCTC5385</strain>
    </source>
</reference>
<sequence>MLVINEDLFAIEDAIDYLIEDIKKTEEFKTYLKVYNEFEQDQQLQYDIEQFQRSLTALWDQKDYLRYRPDSKSLNKEILRQKRELDLHPKVVALRIAEVDLQTILAEIAESIAETVSSTIFIDTGLPLAERRERITKGIYRNIKEGNSACLKDKIELE</sequence>
<protein>
    <submittedName>
        <fullName evidence="1">Regulatory protein ylbF</fullName>
    </submittedName>
</protein>
<accession>A0A4U9ZC04</accession>